<evidence type="ECO:0000256" key="4">
    <source>
        <dbReference type="ARBA" id="ARBA00022837"/>
    </source>
</evidence>
<proteinExistence type="inferred from homology"/>
<comment type="caution">
    <text evidence="6">The sequence shown here is derived from an EMBL/GenBank/DDBJ whole genome shotgun (WGS) entry which is preliminary data.</text>
</comment>
<dbReference type="EC" id="3.1.6.-" evidence="6"/>
<evidence type="ECO:0000313" key="6">
    <source>
        <dbReference type="EMBL" id="MFH6771442.1"/>
    </source>
</evidence>
<dbReference type="InterPro" id="IPR017850">
    <property type="entry name" value="Alkaline_phosphatase_core_sf"/>
</dbReference>
<dbReference type="PROSITE" id="PS00149">
    <property type="entry name" value="SULFATASE_2"/>
    <property type="match status" value="1"/>
</dbReference>
<evidence type="ECO:0000259" key="5">
    <source>
        <dbReference type="Pfam" id="PF00884"/>
    </source>
</evidence>
<gene>
    <name evidence="6" type="ORF">V8G58_05795</name>
</gene>
<evidence type="ECO:0000256" key="2">
    <source>
        <dbReference type="ARBA" id="ARBA00022723"/>
    </source>
</evidence>
<feature type="domain" description="Sulfatase N-terminal" evidence="5">
    <location>
        <begin position="49"/>
        <end position="447"/>
    </location>
</feature>
<dbReference type="PANTHER" id="PTHR42693">
    <property type="entry name" value="ARYLSULFATASE FAMILY MEMBER"/>
    <property type="match status" value="1"/>
</dbReference>
<accession>A0ABW7MX96</accession>
<reference evidence="6 7" key="1">
    <citation type="submission" date="2024-02" db="EMBL/GenBank/DDBJ databases">
        <title>A Gaetbulibacter species isolated from tidal flats and genomic insights of their niches.</title>
        <authorList>
            <person name="Ye Y."/>
        </authorList>
    </citation>
    <scope>NUCLEOTIDE SEQUENCE [LARGE SCALE GENOMIC DNA]</scope>
    <source>
        <strain evidence="6 7">KYW382</strain>
    </source>
</reference>
<dbReference type="InterPro" id="IPR000917">
    <property type="entry name" value="Sulfatase_N"/>
</dbReference>
<dbReference type="GO" id="GO:0016787">
    <property type="term" value="F:hydrolase activity"/>
    <property type="evidence" value="ECO:0007669"/>
    <property type="project" value="UniProtKB-KW"/>
</dbReference>
<evidence type="ECO:0000256" key="1">
    <source>
        <dbReference type="ARBA" id="ARBA00008779"/>
    </source>
</evidence>
<dbReference type="Gene3D" id="3.30.1120.10">
    <property type="match status" value="1"/>
</dbReference>
<comment type="similarity">
    <text evidence="1">Belongs to the sulfatase family.</text>
</comment>
<dbReference type="PANTHER" id="PTHR42693:SF33">
    <property type="entry name" value="ARYLSULFATASE"/>
    <property type="match status" value="1"/>
</dbReference>
<keyword evidence="2" id="KW-0479">Metal-binding</keyword>
<evidence type="ECO:0000256" key="3">
    <source>
        <dbReference type="ARBA" id="ARBA00022801"/>
    </source>
</evidence>
<dbReference type="Gene3D" id="3.40.720.10">
    <property type="entry name" value="Alkaline Phosphatase, subunit A"/>
    <property type="match status" value="1"/>
</dbReference>
<name>A0ABW7MX96_9FLAO</name>
<dbReference type="Pfam" id="PF00884">
    <property type="entry name" value="Sulfatase"/>
    <property type="match status" value="1"/>
</dbReference>
<dbReference type="InterPro" id="IPR050738">
    <property type="entry name" value="Sulfatase"/>
</dbReference>
<keyword evidence="7" id="KW-1185">Reference proteome</keyword>
<keyword evidence="3 6" id="KW-0378">Hydrolase</keyword>
<protein>
    <submittedName>
        <fullName evidence="6">Arylsulfatase</fullName>
        <ecNumber evidence="6">3.1.6.-</ecNumber>
    </submittedName>
</protein>
<sequence length="564" mass="63985">MTYSRMPKSVSHDSLIFKFHFNWLVIFLIFILIESCAKNTSEQIKPETPNILLILADDLGYADLGCFGGMVETPHIDSLAARGIRFSRFHTSPLCAPTRSMLLSGNDNHIAGMGLMGYRSDIEGYEGCLTNRIATIPEVLKMAGYHTYMAGKWHLGTDSLSNPSKKGFEHSFVNLLGAGNHYDDKGLFSDFPVTPYTEDGKPAPWKNGNYSTDFFTDKIIEYIDLNKANNKPFFAFAAYTSPHWPLQVDEKYWKKYKGKFDAGYDALKKANLETLKQAGMIPENAVLPPNSKRVKPWNTLSEEQKKIERRKMELYAGMVDNLDFNIGRLIDHLRTIGKLENTLIVVMSDNGAAAEDFYYSDYFGPFLKQQQFNDEYEDMGKPNSFISYGPQWAEAGSSPFKFYKGLVTEGGINTPIIMAGPGVQLKNKIEDAFVTVMDLAPTFYDLAKTSYPDSLRGKAIFPLKGNSLVPLISGKSKEVHNEDYVFGLEHDNIAMIRKGSWKITNLSRPFVQDSFKLYNLQNDLAEIHDLKQINPEKYQELIAEWLNFKEVNKVRIPFETDEQF</sequence>
<keyword evidence="4" id="KW-0106">Calcium</keyword>
<dbReference type="CDD" id="cd16025">
    <property type="entry name" value="PAS_like"/>
    <property type="match status" value="1"/>
</dbReference>
<dbReference type="RefSeq" id="WP_344740495.1">
    <property type="nucleotide sequence ID" value="NZ_BAABAY010000001.1"/>
</dbReference>
<dbReference type="Proteomes" id="UP001610100">
    <property type="component" value="Unassembled WGS sequence"/>
</dbReference>
<dbReference type="InterPro" id="IPR024607">
    <property type="entry name" value="Sulfatase_CS"/>
</dbReference>
<dbReference type="SUPFAM" id="SSF53649">
    <property type="entry name" value="Alkaline phosphatase-like"/>
    <property type="match status" value="1"/>
</dbReference>
<evidence type="ECO:0000313" key="7">
    <source>
        <dbReference type="Proteomes" id="UP001610100"/>
    </source>
</evidence>
<dbReference type="EMBL" id="JBAWKB010000001">
    <property type="protein sequence ID" value="MFH6771442.1"/>
    <property type="molecule type" value="Genomic_DNA"/>
</dbReference>
<organism evidence="6 7">
    <name type="scientific">Gaetbulibacter aestuarii</name>
    <dbReference type="NCBI Taxonomy" id="1502358"/>
    <lineage>
        <taxon>Bacteria</taxon>
        <taxon>Pseudomonadati</taxon>
        <taxon>Bacteroidota</taxon>
        <taxon>Flavobacteriia</taxon>
        <taxon>Flavobacteriales</taxon>
        <taxon>Flavobacteriaceae</taxon>
        <taxon>Gaetbulibacter</taxon>
    </lineage>
</organism>